<dbReference type="Gene3D" id="3.30.300.30">
    <property type="match status" value="1"/>
</dbReference>
<dbReference type="Pfam" id="PF13193">
    <property type="entry name" value="AMP-binding_C"/>
    <property type="match status" value="1"/>
</dbReference>
<dbReference type="EMBL" id="BAABJO010000014">
    <property type="protein sequence ID" value="GAA5125530.1"/>
    <property type="molecule type" value="Genomic_DNA"/>
</dbReference>
<keyword evidence="5" id="KW-1185">Reference proteome</keyword>
<feature type="compositionally biased region" description="Basic and acidic residues" evidence="1">
    <location>
        <begin position="522"/>
        <end position="536"/>
    </location>
</feature>
<gene>
    <name evidence="4" type="ORF">GCM10023320_40040</name>
</gene>
<dbReference type="Proteomes" id="UP001500804">
    <property type="component" value="Unassembled WGS sequence"/>
</dbReference>
<dbReference type="PROSITE" id="PS00455">
    <property type="entry name" value="AMP_BINDING"/>
    <property type="match status" value="1"/>
</dbReference>
<evidence type="ECO:0000259" key="2">
    <source>
        <dbReference type="Pfam" id="PF00501"/>
    </source>
</evidence>
<dbReference type="Pfam" id="PF00501">
    <property type="entry name" value="AMP-binding"/>
    <property type="match status" value="1"/>
</dbReference>
<evidence type="ECO:0000256" key="1">
    <source>
        <dbReference type="SAM" id="MobiDB-lite"/>
    </source>
</evidence>
<feature type="region of interest" description="Disordered" evidence="1">
    <location>
        <begin position="1"/>
        <end position="24"/>
    </location>
</feature>
<feature type="region of interest" description="Disordered" evidence="1">
    <location>
        <begin position="516"/>
        <end position="536"/>
    </location>
</feature>
<dbReference type="InterPro" id="IPR045851">
    <property type="entry name" value="AMP-bd_C_sf"/>
</dbReference>
<dbReference type="PANTHER" id="PTHR43201:SF32">
    <property type="entry name" value="2-SUCCINYLBENZOATE--COA LIGASE, CHLOROPLASTIC_PEROXISOMAL"/>
    <property type="match status" value="1"/>
</dbReference>
<protein>
    <submittedName>
        <fullName evidence="4">Long-chain fatty acid--CoA ligase</fullName>
    </submittedName>
</protein>
<reference evidence="5" key="1">
    <citation type="journal article" date="2019" name="Int. J. Syst. Evol. Microbiol.">
        <title>The Global Catalogue of Microorganisms (GCM) 10K type strain sequencing project: providing services to taxonomists for standard genome sequencing and annotation.</title>
        <authorList>
            <consortium name="The Broad Institute Genomics Platform"/>
            <consortium name="The Broad Institute Genome Sequencing Center for Infectious Disease"/>
            <person name="Wu L."/>
            <person name="Ma J."/>
        </authorList>
    </citation>
    <scope>NUCLEOTIDE SEQUENCE [LARGE SCALE GENOMIC DNA]</scope>
    <source>
        <strain evidence="5">JCM 18302</strain>
    </source>
</reference>
<dbReference type="InterPro" id="IPR042099">
    <property type="entry name" value="ANL_N_sf"/>
</dbReference>
<proteinExistence type="predicted"/>
<dbReference type="GO" id="GO:0016874">
    <property type="term" value="F:ligase activity"/>
    <property type="evidence" value="ECO:0007669"/>
    <property type="project" value="UniProtKB-KW"/>
</dbReference>
<keyword evidence="4" id="KW-0436">Ligase</keyword>
<evidence type="ECO:0000313" key="5">
    <source>
        <dbReference type="Proteomes" id="UP001500804"/>
    </source>
</evidence>
<dbReference type="RefSeq" id="WP_345606719.1">
    <property type="nucleotide sequence ID" value="NZ_BAABJO010000014.1"/>
</dbReference>
<feature type="domain" description="AMP-dependent synthetase/ligase" evidence="2">
    <location>
        <begin position="31"/>
        <end position="396"/>
    </location>
</feature>
<evidence type="ECO:0000313" key="4">
    <source>
        <dbReference type="EMBL" id="GAA5125530.1"/>
    </source>
</evidence>
<feature type="domain" description="AMP-binding enzyme C-terminal" evidence="3">
    <location>
        <begin position="447"/>
        <end position="522"/>
    </location>
</feature>
<dbReference type="InterPro" id="IPR020845">
    <property type="entry name" value="AMP-binding_CS"/>
</dbReference>
<dbReference type="InterPro" id="IPR000873">
    <property type="entry name" value="AMP-dep_synth/lig_dom"/>
</dbReference>
<organism evidence="4 5">
    <name type="scientific">Pseudonocardia adelaidensis</name>
    <dbReference type="NCBI Taxonomy" id="648754"/>
    <lineage>
        <taxon>Bacteria</taxon>
        <taxon>Bacillati</taxon>
        <taxon>Actinomycetota</taxon>
        <taxon>Actinomycetes</taxon>
        <taxon>Pseudonocardiales</taxon>
        <taxon>Pseudonocardiaceae</taxon>
        <taxon>Pseudonocardia</taxon>
    </lineage>
</organism>
<sequence>MSSENVREHIRRRNAPPRPPVDLNPASALRRHASYRAAFPVLRYAGGNLTYGELNDRAARCAASLAASGTGRGDRIAYLGMNSTSFVVTMFAAFRLGAVFVPVNFRLAEPELQQVLRLSGATTIVAEEDHRGPIEAVRGNTVLQRFLLVDDDSEAPAHPAATPWEPWSSLLATATPQEEVVPQGFDDLATLMFTSGTTGLPKGVMLTHGNLWWSAVNADSVLDTRPGEVTHVAAPLFHAGAFNSFFLRTITRGGTVVVRRAFDPRAFLDDLVAHDVNSFFAVPVMLAALAQVPGIAATEFGTVRSIVVAGAPVPPALIAQFATWDVPLQQAWGLTETAPFATHLPVERAVDKAGSAGVPMPYTEVRVVDPATNQPVAAQVRGEIVVRGPNVTPGYWDNTEATAAAFDDAGWFHSGDIGYFDADGYLYIVDRLKDMIISGGENVYPAEVEQALWDLSTLADVAVVGRPDERWGEAVVAVVAPHDGADVTLEQIRGHAAAKLARYKLPRDLRIMSPLPRNASGKLDKREISRRVRGED</sequence>
<name>A0ABP9NPL2_9PSEU</name>
<evidence type="ECO:0000259" key="3">
    <source>
        <dbReference type="Pfam" id="PF13193"/>
    </source>
</evidence>
<dbReference type="PANTHER" id="PTHR43201">
    <property type="entry name" value="ACYL-COA SYNTHETASE"/>
    <property type="match status" value="1"/>
</dbReference>
<comment type="caution">
    <text evidence="4">The sequence shown here is derived from an EMBL/GenBank/DDBJ whole genome shotgun (WGS) entry which is preliminary data.</text>
</comment>
<dbReference type="InterPro" id="IPR025110">
    <property type="entry name" value="AMP-bd_C"/>
</dbReference>
<dbReference type="Gene3D" id="3.40.50.12780">
    <property type="entry name" value="N-terminal domain of ligase-like"/>
    <property type="match status" value="1"/>
</dbReference>
<dbReference type="SUPFAM" id="SSF56801">
    <property type="entry name" value="Acetyl-CoA synthetase-like"/>
    <property type="match status" value="1"/>
</dbReference>
<accession>A0ABP9NPL2</accession>